<evidence type="ECO:0000313" key="10">
    <source>
        <dbReference type="EnsemblMetazoa" id="G12526.1:cds"/>
    </source>
</evidence>
<dbReference type="GO" id="GO:0016614">
    <property type="term" value="F:oxidoreductase activity, acting on CH-OH group of donors"/>
    <property type="evidence" value="ECO:0007669"/>
    <property type="project" value="InterPro"/>
</dbReference>
<keyword evidence="4 5" id="KW-0274">FAD</keyword>
<dbReference type="OMA" id="EIMPMAY"/>
<keyword evidence="7" id="KW-0812">Transmembrane</keyword>
<dbReference type="PROSITE" id="PS00624">
    <property type="entry name" value="GMC_OXRED_2"/>
    <property type="match status" value="1"/>
</dbReference>
<proteinExistence type="inferred from homology"/>
<feature type="binding site" evidence="5">
    <location>
        <position position="277"/>
    </location>
    <ligand>
        <name>FAD</name>
        <dbReference type="ChEBI" id="CHEBI:57692"/>
    </ligand>
</feature>
<evidence type="ECO:0000256" key="2">
    <source>
        <dbReference type="ARBA" id="ARBA00010790"/>
    </source>
</evidence>
<evidence type="ECO:0000256" key="1">
    <source>
        <dbReference type="ARBA" id="ARBA00001974"/>
    </source>
</evidence>
<evidence type="ECO:0000259" key="9">
    <source>
        <dbReference type="PROSITE" id="PS00624"/>
    </source>
</evidence>
<evidence type="ECO:0000256" key="3">
    <source>
        <dbReference type="ARBA" id="ARBA00022630"/>
    </source>
</evidence>
<dbReference type="SUPFAM" id="SSF51905">
    <property type="entry name" value="FAD/NAD(P)-binding domain"/>
    <property type="match status" value="1"/>
</dbReference>
<dbReference type="AlphaFoldDB" id="A0A8W8I4D5"/>
<feature type="domain" description="Glucose-methanol-choline oxidoreductase N-terminal" evidence="8">
    <location>
        <begin position="138"/>
        <end position="161"/>
    </location>
</feature>
<dbReference type="InterPro" id="IPR012132">
    <property type="entry name" value="GMC_OxRdtase"/>
</dbReference>
<evidence type="ECO:0000259" key="8">
    <source>
        <dbReference type="PROSITE" id="PS00623"/>
    </source>
</evidence>
<dbReference type="SUPFAM" id="SSF54373">
    <property type="entry name" value="FAD-linked reductases, C-terminal domain"/>
    <property type="match status" value="1"/>
</dbReference>
<dbReference type="PIRSF" id="PIRSF000137">
    <property type="entry name" value="Alcohol_oxidase"/>
    <property type="match status" value="1"/>
</dbReference>
<feature type="domain" description="Glucose-methanol-choline oxidoreductase N-terminal" evidence="9">
    <location>
        <begin position="312"/>
        <end position="326"/>
    </location>
</feature>
<reference evidence="10" key="1">
    <citation type="submission" date="2022-08" db="UniProtKB">
        <authorList>
            <consortium name="EnsemblMetazoa"/>
        </authorList>
    </citation>
    <scope>IDENTIFICATION</scope>
    <source>
        <strain evidence="10">05x7-T-G4-1.051#20</strain>
    </source>
</reference>
<dbReference type="Pfam" id="PF05199">
    <property type="entry name" value="GMC_oxred_C"/>
    <property type="match status" value="1"/>
</dbReference>
<evidence type="ECO:0000256" key="7">
    <source>
        <dbReference type="SAM" id="Phobius"/>
    </source>
</evidence>
<keyword evidence="7" id="KW-1133">Transmembrane helix</keyword>
<keyword evidence="7" id="KW-0472">Membrane</keyword>
<evidence type="ECO:0000256" key="5">
    <source>
        <dbReference type="PIRSR" id="PIRSR000137-2"/>
    </source>
</evidence>
<dbReference type="InterPro" id="IPR000172">
    <property type="entry name" value="GMC_OxRdtase_N"/>
</dbReference>
<keyword evidence="11" id="KW-1185">Reference proteome</keyword>
<feature type="transmembrane region" description="Helical" evidence="7">
    <location>
        <begin position="21"/>
        <end position="38"/>
    </location>
</feature>
<evidence type="ECO:0000256" key="4">
    <source>
        <dbReference type="ARBA" id="ARBA00022827"/>
    </source>
</evidence>
<dbReference type="Gene3D" id="3.50.50.60">
    <property type="entry name" value="FAD/NAD(P)-binding domain"/>
    <property type="match status" value="1"/>
</dbReference>
<evidence type="ECO:0000256" key="6">
    <source>
        <dbReference type="RuleBase" id="RU003968"/>
    </source>
</evidence>
<dbReference type="InterPro" id="IPR007867">
    <property type="entry name" value="GMC_OxRtase_C"/>
</dbReference>
<dbReference type="PANTHER" id="PTHR11552">
    <property type="entry name" value="GLUCOSE-METHANOL-CHOLINE GMC OXIDOREDUCTASE"/>
    <property type="match status" value="1"/>
</dbReference>
<feature type="binding site" evidence="5">
    <location>
        <position position="140"/>
    </location>
    <ligand>
        <name>FAD</name>
        <dbReference type="ChEBI" id="CHEBI:57692"/>
    </ligand>
</feature>
<protein>
    <recommendedName>
        <fullName evidence="8 9">Glucose-methanol-choline oxidoreductase N-terminal domain-containing protein</fullName>
    </recommendedName>
</protein>
<sequence>MDLDKKALTPAKSFKKCDMGILKGSAIALIIAVLIIYFKKNFSNSSQDGIISLNSSYDYIIIGAGSAGCVLANRLSEDPDVSVLILEAGGSEQENPNISIPVASPTLPLSKQDWQFKSVPQKKACLALRDQRSSWPRGRVLGGTSSLNYLQYVRGSRHDYNGWFAEGCTGWSYKDVLPYFIKSENIKIPELHNSDYHGREGYLSVSDGTATPLNKEVYARAMEELGYSTVDCNGKSQIGYCSSQETVQNGERSSTAKAYLRPIMGRNNLHVSMNSHVTKIIIKDKKALGVWFVRDNIKHEIMANKEVIVSAGAVNSPQILMLSGIGPKEHLESLEIPVVADLPVGNNLQDHIMTLLEFHDNTTRVATQPKLASPMNILKYLLFGTGALSKTHAEGTAFLGSDRSISPEIQLHFLTYSYHPEDTDVFLEFYNIDKKMKEGKKKEYQRKIDRNIETFTILSILLHPKSRGTINLKSADPFDPPIIDPNYLDHPDDIKTLINGIREVLKLGDTVTFKKIGASSQDPLELYAPQCESHTPNSDDYWICRIRHYTYTLYHPTSTCRMGSKDDPTAVVDPELRLRGIDNLRVVDASVMRNAISGNTNAPTIMIAEKAADMIRNINSVTSMREKTDKL</sequence>
<dbReference type="GO" id="GO:0050660">
    <property type="term" value="F:flavin adenine dinucleotide binding"/>
    <property type="evidence" value="ECO:0007669"/>
    <property type="project" value="InterPro"/>
</dbReference>
<comment type="cofactor">
    <cofactor evidence="1 5">
        <name>FAD</name>
        <dbReference type="ChEBI" id="CHEBI:57692"/>
    </cofactor>
</comment>
<evidence type="ECO:0000313" key="11">
    <source>
        <dbReference type="Proteomes" id="UP000005408"/>
    </source>
</evidence>
<dbReference type="Pfam" id="PF00732">
    <property type="entry name" value="GMC_oxred_N"/>
    <property type="match status" value="1"/>
</dbReference>
<dbReference type="InterPro" id="IPR036188">
    <property type="entry name" value="FAD/NAD-bd_sf"/>
</dbReference>
<organism evidence="10 11">
    <name type="scientific">Magallana gigas</name>
    <name type="common">Pacific oyster</name>
    <name type="synonym">Crassostrea gigas</name>
    <dbReference type="NCBI Taxonomy" id="29159"/>
    <lineage>
        <taxon>Eukaryota</taxon>
        <taxon>Metazoa</taxon>
        <taxon>Spiralia</taxon>
        <taxon>Lophotrochozoa</taxon>
        <taxon>Mollusca</taxon>
        <taxon>Bivalvia</taxon>
        <taxon>Autobranchia</taxon>
        <taxon>Pteriomorphia</taxon>
        <taxon>Ostreida</taxon>
        <taxon>Ostreoidea</taxon>
        <taxon>Ostreidae</taxon>
        <taxon>Magallana</taxon>
    </lineage>
</organism>
<dbReference type="EnsemblMetazoa" id="G12526.1">
    <property type="protein sequence ID" value="G12526.1:cds"/>
    <property type="gene ID" value="G12526"/>
</dbReference>
<dbReference type="PROSITE" id="PS00623">
    <property type="entry name" value="GMC_OXRED_1"/>
    <property type="match status" value="1"/>
</dbReference>
<dbReference type="Proteomes" id="UP000005408">
    <property type="component" value="Unassembled WGS sequence"/>
</dbReference>
<name>A0A8W8I4D5_MAGGI</name>
<comment type="similarity">
    <text evidence="2 6">Belongs to the GMC oxidoreductase family.</text>
</comment>
<dbReference type="OrthoDB" id="269227at2759"/>
<dbReference type="PANTHER" id="PTHR11552:SF147">
    <property type="entry name" value="CHOLINE DEHYDROGENASE, MITOCHONDRIAL"/>
    <property type="match status" value="1"/>
</dbReference>
<dbReference type="Gene3D" id="3.30.560.10">
    <property type="entry name" value="Glucose Oxidase, domain 3"/>
    <property type="match status" value="1"/>
</dbReference>
<feature type="binding site" evidence="5">
    <location>
        <position position="144"/>
    </location>
    <ligand>
        <name>FAD</name>
        <dbReference type="ChEBI" id="CHEBI:57692"/>
    </ligand>
</feature>
<accession>A0A8W8I4D5</accession>
<keyword evidence="3 6" id="KW-0285">Flavoprotein</keyword>